<dbReference type="EMBL" id="JAHVHU010000006">
    <property type="protein sequence ID" value="MBY5957838.1"/>
    <property type="molecule type" value="Genomic_DNA"/>
</dbReference>
<dbReference type="Pfam" id="PF14127">
    <property type="entry name" value="DUF4294"/>
    <property type="match status" value="1"/>
</dbReference>
<keyword evidence="2" id="KW-1185">Reference proteome</keyword>
<organism evidence="1 2">
    <name type="scientific">Membranihabitans marinus</name>
    <dbReference type="NCBI Taxonomy" id="1227546"/>
    <lineage>
        <taxon>Bacteria</taxon>
        <taxon>Pseudomonadati</taxon>
        <taxon>Bacteroidota</taxon>
        <taxon>Saprospiria</taxon>
        <taxon>Saprospirales</taxon>
        <taxon>Saprospiraceae</taxon>
        <taxon>Membranihabitans</taxon>
    </lineage>
</organism>
<accession>A0A953L9P4</accession>
<evidence type="ECO:0000313" key="2">
    <source>
        <dbReference type="Proteomes" id="UP000753961"/>
    </source>
</evidence>
<proteinExistence type="predicted"/>
<name>A0A953L9P4_9BACT</name>
<dbReference type="InterPro" id="IPR025636">
    <property type="entry name" value="DUF4294"/>
</dbReference>
<protein>
    <submittedName>
        <fullName evidence="1">DUF4294 domain-containing protein</fullName>
    </submittedName>
</protein>
<evidence type="ECO:0000313" key="1">
    <source>
        <dbReference type="EMBL" id="MBY5957838.1"/>
    </source>
</evidence>
<gene>
    <name evidence="1" type="ORF">KUV50_06840</name>
</gene>
<dbReference type="AlphaFoldDB" id="A0A953L9P4"/>
<sequence length="235" mass="27679">MKTINFDGTLYVMMKTLSAEMITRLLGFLLFWMPAMVLPAQNPMSADSLTQHHKQDSIQMEDLVIDGEIVQVIIDGDDTLLMSTFDEISVTSKRFFASNAEYRRYLIYRKYAQDVYPFAVEAIQTYETIERVTADLSIWKKRKYARRVQEQLFKKYEDIFKNLTKTQGRILIHMIEKELDIPMYVLIRNARGWLTANYWSTLSGFFDYDLKEGYQVGKDPIMDMVLDDFDVKFNE</sequence>
<dbReference type="Proteomes" id="UP000753961">
    <property type="component" value="Unassembled WGS sequence"/>
</dbReference>
<dbReference type="RefSeq" id="WP_222579359.1">
    <property type="nucleotide sequence ID" value="NZ_JAHVHU010000006.1"/>
</dbReference>
<comment type="caution">
    <text evidence="1">The sequence shown here is derived from an EMBL/GenBank/DDBJ whole genome shotgun (WGS) entry which is preliminary data.</text>
</comment>
<reference evidence="1" key="1">
    <citation type="submission" date="2021-06" db="EMBL/GenBank/DDBJ databases">
        <title>44 bacteria genomes isolated from Dapeng, Shenzhen.</title>
        <authorList>
            <person name="Zheng W."/>
            <person name="Yu S."/>
            <person name="Huang Y."/>
        </authorList>
    </citation>
    <scope>NUCLEOTIDE SEQUENCE</scope>
    <source>
        <strain evidence="1">DP5N28-2</strain>
    </source>
</reference>